<organism evidence="1 2">
    <name type="scientific">Candidatus Methylacidithermus pantelleriae</name>
    <dbReference type="NCBI Taxonomy" id="2744239"/>
    <lineage>
        <taxon>Bacteria</taxon>
        <taxon>Pseudomonadati</taxon>
        <taxon>Verrucomicrobiota</taxon>
        <taxon>Methylacidiphilae</taxon>
        <taxon>Methylacidiphilales</taxon>
        <taxon>Methylacidiphilaceae</taxon>
        <taxon>Candidatus Methylacidithermus</taxon>
    </lineage>
</organism>
<comment type="caution">
    <text evidence="1">The sequence shown here is derived from an EMBL/GenBank/DDBJ whole genome shotgun (WGS) entry which is preliminary data.</text>
</comment>
<dbReference type="Proteomes" id="UP000663859">
    <property type="component" value="Unassembled WGS sequence"/>
</dbReference>
<dbReference type="EMBL" id="CAJNOB010000019">
    <property type="protein sequence ID" value="CAF0698342.1"/>
    <property type="molecule type" value="Genomic_DNA"/>
</dbReference>
<evidence type="ECO:0000313" key="1">
    <source>
        <dbReference type="EMBL" id="CAF0698342.1"/>
    </source>
</evidence>
<name>A0A8J2BJT1_9BACT</name>
<evidence type="ECO:0000313" key="2">
    <source>
        <dbReference type="Proteomes" id="UP000663859"/>
    </source>
</evidence>
<accession>A0A8J2BJT1</accession>
<dbReference type="AlphaFoldDB" id="A0A8J2BJT1"/>
<reference evidence="1" key="1">
    <citation type="submission" date="2021-02" db="EMBL/GenBank/DDBJ databases">
        <authorList>
            <person name="Cremers G."/>
            <person name="Picone N."/>
        </authorList>
    </citation>
    <scope>NUCLEOTIDE SEQUENCE</scope>
    <source>
        <strain evidence="1">PQ17</strain>
    </source>
</reference>
<sequence>MRVVPSPTAFFAVVTPERFWLYPYRRVLFADVEHDGKKGFIRTLSHDIWLTGSNLQKLLPLFQEQTLAEISAGSLNGIVIESVIVQENPGGLQQ</sequence>
<proteinExistence type="predicted"/>
<keyword evidence="2" id="KW-1185">Reference proteome</keyword>
<dbReference type="RefSeq" id="WP_174583296.1">
    <property type="nucleotide sequence ID" value="NZ_CAJNOB010000019.1"/>
</dbReference>
<protein>
    <submittedName>
        <fullName evidence="1">Uncharacterized protein</fullName>
    </submittedName>
</protein>
<gene>
    <name evidence="1" type="ORF">MPNT_260015</name>
</gene>